<name>A0A852U5W8_9ACTN</name>
<evidence type="ECO:0000313" key="3">
    <source>
        <dbReference type="Proteomes" id="UP000589036"/>
    </source>
</evidence>
<dbReference type="AlphaFoldDB" id="A0A852U5W8"/>
<keyword evidence="3" id="KW-1185">Reference proteome</keyword>
<sequence>MEYRLTADLTPPAGQGPLDELQQLGAAALLLEWLERIATVEGPDGAEITPYDHEVDVAPGGAVIRLLVDAPALDFAENGAEALLQEILQRTELLADWRVARCEVTVTDAELVEAVALNEDTGAASRAPTAGVPEEVIAEQRRRLLRDSARFRAFALSVFGPAPGGRDAGSTGSAPSEADGAALAAGALVHCASVMTEELFMDVLALDEDADSVVRGGTDLTADDCDAMFVLHDLPPRYRHHYDAMFAKRFLVASAGVFSRLTRPEWRPPVCTAEALALHLLVRNAKVLLTFQAGLDEETVIDMMAAFNEAAYDALDHEWLYLKELDAVENGEDGDAPEDFGSDELTVRSWFRPADPSLPLPHPYLADEEPGWT</sequence>
<protein>
    <submittedName>
        <fullName evidence="2">Uncharacterized protein</fullName>
    </submittedName>
</protein>
<dbReference type="Proteomes" id="UP000589036">
    <property type="component" value="Unassembled WGS sequence"/>
</dbReference>
<gene>
    <name evidence="2" type="ORF">HDA32_004430</name>
</gene>
<evidence type="ECO:0000256" key="1">
    <source>
        <dbReference type="SAM" id="MobiDB-lite"/>
    </source>
</evidence>
<reference evidence="2 3" key="1">
    <citation type="submission" date="2020-07" db="EMBL/GenBank/DDBJ databases">
        <title>Sequencing the genomes of 1000 actinobacteria strains.</title>
        <authorList>
            <person name="Klenk H.-P."/>
        </authorList>
    </citation>
    <scope>NUCLEOTIDE SEQUENCE [LARGE SCALE GENOMIC DNA]</scope>
    <source>
        <strain evidence="2 3">CXB654</strain>
    </source>
</reference>
<organism evidence="2 3">
    <name type="scientific">Spinactinospora alkalitolerans</name>
    <dbReference type="NCBI Taxonomy" id="687207"/>
    <lineage>
        <taxon>Bacteria</taxon>
        <taxon>Bacillati</taxon>
        <taxon>Actinomycetota</taxon>
        <taxon>Actinomycetes</taxon>
        <taxon>Streptosporangiales</taxon>
        <taxon>Nocardiopsidaceae</taxon>
        <taxon>Spinactinospora</taxon>
    </lineage>
</organism>
<feature type="region of interest" description="Disordered" evidence="1">
    <location>
        <begin position="352"/>
        <end position="373"/>
    </location>
</feature>
<dbReference type="RefSeq" id="WP_179644992.1">
    <property type="nucleotide sequence ID" value="NZ_BAAAYY010000031.1"/>
</dbReference>
<dbReference type="EMBL" id="JACCCC010000001">
    <property type="protein sequence ID" value="NYE49310.1"/>
    <property type="molecule type" value="Genomic_DNA"/>
</dbReference>
<proteinExistence type="predicted"/>
<evidence type="ECO:0000313" key="2">
    <source>
        <dbReference type="EMBL" id="NYE49310.1"/>
    </source>
</evidence>
<accession>A0A852U5W8</accession>
<comment type="caution">
    <text evidence="2">The sequence shown here is derived from an EMBL/GenBank/DDBJ whole genome shotgun (WGS) entry which is preliminary data.</text>
</comment>